<reference evidence="9" key="1">
    <citation type="submission" date="2021-01" db="EMBL/GenBank/DDBJ databases">
        <title>A chromosome-scale assembly of European eel, Anguilla anguilla.</title>
        <authorList>
            <person name="Henkel C."/>
            <person name="Jong-Raadsen S.A."/>
            <person name="Dufour S."/>
            <person name="Weltzien F.-A."/>
            <person name="Palstra A.P."/>
            <person name="Pelster B."/>
            <person name="Spaink H.P."/>
            <person name="Van Den Thillart G.E."/>
            <person name="Jansen H."/>
            <person name="Zahm M."/>
            <person name="Klopp C."/>
            <person name="Cedric C."/>
            <person name="Louis A."/>
            <person name="Berthelot C."/>
            <person name="Parey E."/>
            <person name="Roest Crollius H."/>
            <person name="Montfort J."/>
            <person name="Robinson-Rechavi M."/>
            <person name="Bucao C."/>
            <person name="Bouchez O."/>
            <person name="Gislard M."/>
            <person name="Lluch J."/>
            <person name="Milhes M."/>
            <person name="Lampietro C."/>
            <person name="Lopez Roques C."/>
            <person name="Donnadieu C."/>
            <person name="Braasch I."/>
            <person name="Desvignes T."/>
            <person name="Postlethwait J."/>
            <person name="Bobe J."/>
            <person name="Guiguen Y."/>
            <person name="Dirks R."/>
        </authorList>
    </citation>
    <scope>NUCLEOTIDE SEQUENCE</scope>
    <source>
        <strain evidence="9">Tag_6206</strain>
        <tissue evidence="9">Liver</tissue>
    </source>
</reference>
<evidence type="ECO:0000313" key="9">
    <source>
        <dbReference type="EMBL" id="KAG5831814.1"/>
    </source>
</evidence>
<sequence length="402" mass="42618">VVFFLLRRQPHPEQPPPAASACPGTPPSPTPAGHQALPSLSPQRLLPTQPLPKFQHDGPSPESGDQPHVVQGPQPLRNSTDNFLQHLPPEVQLYEAGRSALSGPQTHSQAEGRAGAQDSATTPGRKGRGQRRKGEGDGQGDDKRLGGAPCSNGRRCDGKNASLVRAGCVKAGGLPGSLVVLTPVSEASSLDLAGLSSPQPSPSSGLSESMSESSTAETPPCQESPQCQGPQLQTERDGDPPINKQHLHCPVCKVTVNSSSQLAAHHSGSKHKLMLGGQSVLPRRRSMAGSSRSACRTKRLRVKGSVGVVSKAYHCPMCEIHVNSETQLQQHMNSRRHKDRLAGKPPKPKFSPHSKSQQSTVLPSVRWNGHAGGTISAMKKVFNSCSLTCLSSQVPDWPCRSS</sequence>
<dbReference type="PANTHER" id="PTHR23067">
    <property type="entry name" value="DOUBLE-STRANDED RNA-BINDING ZINC FINGER PROTEIN"/>
    <property type="match status" value="1"/>
</dbReference>
<dbReference type="PANTHER" id="PTHR23067:SF6">
    <property type="entry name" value="ZINC FINGER PROTEIN 385C"/>
    <property type="match status" value="1"/>
</dbReference>
<evidence type="ECO:0000256" key="3">
    <source>
        <dbReference type="ARBA" id="ARBA00022737"/>
    </source>
</evidence>
<dbReference type="SMART" id="SM00355">
    <property type="entry name" value="ZnF_C2H2"/>
    <property type="match status" value="2"/>
</dbReference>
<evidence type="ECO:0000259" key="8">
    <source>
        <dbReference type="PROSITE" id="PS00028"/>
    </source>
</evidence>
<evidence type="ECO:0000256" key="7">
    <source>
        <dbReference type="SAM" id="MobiDB-lite"/>
    </source>
</evidence>
<feature type="region of interest" description="Disordered" evidence="7">
    <location>
        <begin position="328"/>
        <end position="365"/>
    </location>
</feature>
<proteinExistence type="predicted"/>
<feature type="compositionally biased region" description="Polar residues" evidence="7">
    <location>
        <begin position="221"/>
        <end position="233"/>
    </location>
</feature>
<comment type="subcellular location">
    <subcellularLocation>
        <location evidence="1">Nucleus</location>
    </subcellularLocation>
</comment>
<feature type="compositionally biased region" description="Pro residues" evidence="7">
    <location>
        <begin position="12"/>
        <end position="30"/>
    </location>
</feature>
<evidence type="ECO:0000256" key="2">
    <source>
        <dbReference type="ARBA" id="ARBA00022723"/>
    </source>
</evidence>
<feature type="region of interest" description="Disordered" evidence="7">
    <location>
        <begin position="1"/>
        <end position="156"/>
    </location>
</feature>
<evidence type="ECO:0000256" key="1">
    <source>
        <dbReference type="ARBA" id="ARBA00004123"/>
    </source>
</evidence>
<keyword evidence="2" id="KW-0479">Metal-binding</keyword>
<dbReference type="Pfam" id="PF12874">
    <property type="entry name" value="zf-met"/>
    <property type="match status" value="2"/>
</dbReference>
<evidence type="ECO:0000313" key="10">
    <source>
        <dbReference type="Proteomes" id="UP001044222"/>
    </source>
</evidence>
<dbReference type="Proteomes" id="UP001044222">
    <property type="component" value="Chromosome 17"/>
</dbReference>
<dbReference type="InterPro" id="IPR036236">
    <property type="entry name" value="Znf_C2H2_sf"/>
</dbReference>
<dbReference type="InterPro" id="IPR051845">
    <property type="entry name" value="Znf385"/>
</dbReference>
<keyword evidence="3" id="KW-0677">Repeat</keyword>
<organism evidence="9 10">
    <name type="scientific">Anguilla anguilla</name>
    <name type="common">European freshwater eel</name>
    <name type="synonym">Muraena anguilla</name>
    <dbReference type="NCBI Taxonomy" id="7936"/>
    <lineage>
        <taxon>Eukaryota</taxon>
        <taxon>Metazoa</taxon>
        <taxon>Chordata</taxon>
        <taxon>Craniata</taxon>
        <taxon>Vertebrata</taxon>
        <taxon>Euteleostomi</taxon>
        <taxon>Actinopterygii</taxon>
        <taxon>Neopterygii</taxon>
        <taxon>Teleostei</taxon>
        <taxon>Anguilliformes</taxon>
        <taxon>Anguillidae</taxon>
        <taxon>Anguilla</taxon>
    </lineage>
</organism>
<dbReference type="Gene3D" id="3.30.160.60">
    <property type="entry name" value="Classic Zinc Finger"/>
    <property type="match status" value="2"/>
</dbReference>
<dbReference type="EMBL" id="JAFIRN010000017">
    <property type="protein sequence ID" value="KAG5831814.1"/>
    <property type="molecule type" value="Genomic_DNA"/>
</dbReference>
<evidence type="ECO:0000256" key="5">
    <source>
        <dbReference type="ARBA" id="ARBA00022833"/>
    </source>
</evidence>
<dbReference type="GO" id="GO:0005634">
    <property type="term" value="C:nucleus"/>
    <property type="evidence" value="ECO:0007669"/>
    <property type="project" value="UniProtKB-SubCell"/>
</dbReference>
<feature type="region of interest" description="Disordered" evidence="7">
    <location>
        <begin position="191"/>
        <end position="244"/>
    </location>
</feature>
<feature type="compositionally biased region" description="Low complexity" evidence="7">
    <location>
        <begin position="192"/>
        <end position="220"/>
    </location>
</feature>
<dbReference type="GO" id="GO:0008270">
    <property type="term" value="F:zinc ion binding"/>
    <property type="evidence" value="ECO:0007669"/>
    <property type="project" value="UniProtKB-KW"/>
</dbReference>
<dbReference type="InterPro" id="IPR003604">
    <property type="entry name" value="Matrin/U1-like-C_Znf_C2H2"/>
</dbReference>
<evidence type="ECO:0000256" key="6">
    <source>
        <dbReference type="ARBA" id="ARBA00023242"/>
    </source>
</evidence>
<comment type="caution">
    <text evidence="9">The sequence shown here is derived from an EMBL/GenBank/DDBJ whole genome shotgun (WGS) entry which is preliminary data.</text>
</comment>
<dbReference type="SUPFAM" id="SSF57667">
    <property type="entry name" value="beta-beta-alpha zinc fingers"/>
    <property type="match status" value="2"/>
</dbReference>
<evidence type="ECO:0000256" key="4">
    <source>
        <dbReference type="ARBA" id="ARBA00022771"/>
    </source>
</evidence>
<accession>A0A9D3LK51</accession>
<feature type="compositionally biased region" description="Basic and acidic residues" evidence="7">
    <location>
        <begin position="132"/>
        <end position="145"/>
    </location>
</feature>
<gene>
    <name evidence="9" type="ORF">ANANG_G00283370</name>
</gene>
<feature type="domain" description="C2H2-type" evidence="8">
    <location>
        <begin position="315"/>
        <end position="337"/>
    </location>
</feature>
<dbReference type="SMART" id="SM00451">
    <property type="entry name" value="ZnF_U1"/>
    <property type="match status" value="2"/>
</dbReference>
<keyword evidence="4" id="KW-0863">Zinc-finger</keyword>
<dbReference type="AlphaFoldDB" id="A0A9D3LK51"/>
<dbReference type="GO" id="GO:0003676">
    <property type="term" value="F:nucleic acid binding"/>
    <property type="evidence" value="ECO:0007669"/>
    <property type="project" value="InterPro"/>
</dbReference>
<dbReference type="PROSITE" id="PS00028">
    <property type="entry name" value="ZINC_FINGER_C2H2_1"/>
    <property type="match status" value="1"/>
</dbReference>
<keyword evidence="6" id="KW-0539">Nucleus</keyword>
<dbReference type="InterPro" id="IPR013087">
    <property type="entry name" value="Znf_C2H2_type"/>
</dbReference>
<keyword evidence="5" id="KW-0862">Zinc</keyword>
<name>A0A9D3LK51_ANGAN</name>
<protein>
    <recommendedName>
        <fullName evidence="8">C2H2-type domain-containing protein</fullName>
    </recommendedName>
</protein>
<feature type="non-terminal residue" evidence="9">
    <location>
        <position position="1"/>
    </location>
</feature>
<keyword evidence="10" id="KW-1185">Reference proteome</keyword>